<proteinExistence type="predicted"/>
<sequence>MKRRETKRDVKKIEAAWAAFQATPPTVAGAQAHLDAFAAYRKIYDSASPEARKIVTPF</sequence>
<dbReference type="EMBL" id="JACHJP010000021">
    <property type="protein sequence ID" value="MBB4920946.1"/>
    <property type="molecule type" value="Genomic_DNA"/>
</dbReference>
<name>A0A7W7QW94_9ACTN</name>
<dbReference type="RefSeq" id="WP_184725742.1">
    <property type="nucleotide sequence ID" value="NZ_JACHJP010000021.1"/>
</dbReference>
<organism evidence="1 2">
    <name type="scientific">Streptosporangium saharense</name>
    <dbReference type="NCBI Taxonomy" id="1706840"/>
    <lineage>
        <taxon>Bacteria</taxon>
        <taxon>Bacillati</taxon>
        <taxon>Actinomycetota</taxon>
        <taxon>Actinomycetes</taxon>
        <taxon>Streptosporangiales</taxon>
        <taxon>Streptosporangiaceae</taxon>
        <taxon>Streptosporangium</taxon>
    </lineage>
</organism>
<gene>
    <name evidence="1" type="ORF">FHS44_008099</name>
</gene>
<dbReference type="AlphaFoldDB" id="A0A7W7QW94"/>
<evidence type="ECO:0000313" key="1">
    <source>
        <dbReference type="EMBL" id="MBB4920946.1"/>
    </source>
</evidence>
<reference evidence="1 2" key="1">
    <citation type="submission" date="2020-08" db="EMBL/GenBank/DDBJ databases">
        <title>Genomic Encyclopedia of Type Strains, Phase III (KMG-III): the genomes of soil and plant-associated and newly described type strains.</title>
        <authorList>
            <person name="Whitman W."/>
        </authorList>
    </citation>
    <scope>NUCLEOTIDE SEQUENCE [LARGE SCALE GENOMIC DNA]</scope>
    <source>
        <strain evidence="1 2">CECT 8840</strain>
    </source>
</reference>
<dbReference type="Proteomes" id="UP000552644">
    <property type="component" value="Unassembled WGS sequence"/>
</dbReference>
<evidence type="ECO:0000313" key="2">
    <source>
        <dbReference type="Proteomes" id="UP000552644"/>
    </source>
</evidence>
<protein>
    <recommendedName>
        <fullName evidence="3">Transposase</fullName>
    </recommendedName>
</protein>
<keyword evidence="2" id="KW-1185">Reference proteome</keyword>
<accession>A0A7W7QW94</accession>
<evidence type="ECO:0008006" key="3">
    <source>
        <dbReference type="Google" id="ProtNLM"/>
    </source>
</evidence>
<comment type="caution">
    <text evidence="1">The sequence shown here is derived from an EMBL/GenBank/DDBJ whole genome shotgun (WGS) entry which is preliminary data.</text>
</comment>